<comment type="caution">
    <text evidence="4">The sequence shown here is derived from an EMBL/GenBank/DDBJ whole genome shotgun (WGS) entry which is preliminary data.</text>
</comment>
<keyword evidence="5" id="KW-1185">Reference proteome</keyword>
<dbReference type="AlphaFoldDB" id="A0A7W5AKZ3"/>
<reference evidence="4 5" key="1">
    <citation type="submission" date="2020-08" db="EMBL/GenBank/DDBJ databases">
        <title>Genomic Encyclopedia of Type Strains, Phase III (KMG-III): the genomes of soil and plant-associated and newly described type strains.</title>
        <authorList>
            <person name="Whitman W."/>
        </authorList>
    </citation>
    <scope>NUCLEOTIDE SEQUENCE [LARGE SCALE GENOMIC DNA]</scope>
    <source>
        <strain evidence="4 5">CECT 3287</strain>
    </source>
</reference>
<dbReference type="GO" id="GO:0016747">
    <property type="term" value="F:acyltransferase activity, transferring groups other than amino-acyl groups"/>
    <property type="evidence" value="ECO:0007669"/>
    <property type="project" value="InterPro"/>
</dbReference>
<organism evidence="4 5">
    <name type="scientific">Actinoplanes campanulatus</name>
    <dbReference type="NCBI Taxonomy" id="113559"/>
    <lineage>
        <taxon>Bacteria</taxon>
        <taxon>Bacillati</taxon>
        <taxon>Actinomycetota</taxon>
        <taxon>Actinomycetes</taxon>
        <taxon>Micromonosporales</taxon>
        <taxon>Micromonosporaceae</taxon>
        <taxon>Actinoplanes</taxon>
    </lineage>
</organism>
<dbReference type="InterPro" id="IPR050832">
    <property type="entry name" value="Bact_Acetyltransf"/>
</dbReference>
<gene>
    <name evidence="4" type="ORF">FHR83_005716</name>
</gene>
<dbReference type="InterPro" id="IPR000182">
    <property type="entry name" value="GNAT_dom"/>
</dbReference>
<keyword evidence="1 4" id="KW-0808">Transferase</keyword>
<protein>
    <submittedName>
        <fullName evidence="4">GNAT superfamily N-acetyltransferase</fullName>
    </submittedName>
</protein>
<evidence type="ECO:0000313" key="5">
    <source>
        <dbReference type="Proteomes" id="UP000590749"/>
    </source>
</evidence>
<accession>A0A7W5AKZ3</accession>
<dbReference type="InterPro" id="IPR016181">
    <property type="entry name" value="Acyl_CoA_acyltransferase"/>
</dbReference>
<evidence type="ECO:0000259" key="3">
    <source>
        <dbReference type="PROSITE" id="PS51186"/>
    </source>
</evidence>
<dbReference type="Gene3D" id="3.40.630.30">
    <property type="match status" value="1"/>
</dbReference>
<dbReference type="EMBL" id="JACHXF010000013">
    <property type="protein sequence ID" value="MBB3098031.1"/>
    <property type="molecule type" value="Genomic_DNA"/>
</dbReference>
<proteinExistence type="predicted"/>
<dbReference type="PANTHER" id="PTHR43877:SF2">
    <property type="entry name" value="AMINOALKYLPHOSPHONATE N-ACETYLTRANSFERASE-RELATED"/>
    <property type="match status" value="1"/>
</dbReference>
<dbReference type="PANTHER" id="PTHR43877">
    <property type="entry name" value="AMINOALKYLPHOSPHONATE N-ACETYLTRANSFERASE-RELATED-RELATED"/>
    <property type="match status" value="1"/>
</dbReference>
<dbReference type="CDD" id="cd04301">
    <property type="entry name" value="NAT_SF"/>
    <property type="match status" value="1"/>
</dbReference>
<evidence type="ECO:0000313" key="4">
    <source>
        <dbReference type="EMBL" id="MBB3098031.1"/>
    </source>
</evidence>
<dbReference type="Proteomes" id="UP000590749">
    <property type="component" value="Unassembled WGS sequence"/>
</dbReference>
<dbReference type="SUPFAM" id="SSF55729">
    <property type="entry name" value="Acyl-CoA N-acyltransferases (Nat)"/>
    <property type="match status" value="1"/>
</dbReference>
<dbReference type="RefSeq" id="WP_183223709.1">
    <property type="nucleotide sequence ID" value="NZ_BMPW01000014.1"/>
</dbReference>
<evidence type="ECO:0000256" key="2">
    <source>
        <dbReference type="ARBA" id="ARBA00023315"/>
    </source>
</evidence>
<dbReference type="Pfam" id="PF00583">
    <property type="entry name" value="Acetyltransf_1"/>
    <property type="match status" value="1"/>
</dbReference>
<dbReference type="PROSITE" id="PS51186">
    <property type="entry name" value="GNAT"/>
    <property type="match status" value="1"/>
</dbReference>
<keyword evidence="2" id="KW-0012">Acyltransferase</keyword>
<sequence>MTTNAAARITVRRATVEDLPEAAVLFGDYLEFYGRPAGPEKVLAFLRERHERGESVLLLARDGNGEPAGFTHLYPTFSSLSMAPVWTLNDLFVAPTARRTGAGRALVRACVAEAGKAGAIGVQLQTAPDNHTAQALYRAEGFVPDEFTAYWLSLPVSD</sequence>
<name>A0A7W5AKZ3_9ACTN</name>
<evidence type="ECO:0000256" key="1">
    <source>
        <dbReference type="ARBA" id="ARBA00022679"/>
    </source>
</evidence>
<feature type="domain" description="N-acetyltransferase" evidence="3">
    <location>
        <begin position="9"/>
        <end position="157"/>
    </location>
</feature>